<evidence type="ECO:0000256" key="7">
    <source>
        <dbReference type="ARBA" id="ARBA00023002"/>
    </source>
</evidence>
<evidence type="ECO:0000259" key="15">
    <source>
        <dbReference type="Pfam" id="PF00487"/>
    </source>
</evidence>
<reference evidence="16" key="1">
    <citation type="submission" date="2022-03" db="EMBL/GenBank/DDBJ databases">
        <authorList>
            <person name="Martin H S."/>
        </authorList>
    </citation>
    <scope>NUCLEOTIDE SEQUENCE</scope>
</reference>
<keyword evidence="5" id="KW-0276">Fatty acid metabolism</keyword>
<keyword evidence="9" id="KW-0443">Lipid metabolism</keyword>
<dbReference type="CDD" id="cd03505">
    <property type="entry name" value="Delta9-FADS-like"/>
    <property type="match status" value="1"/>
</dbReference>
<keyword evidence="6 14" id="KW-1133">Transmembrane helix</keyword>
<feature type="non-terminal residue" evidence="16">
    <location>
        <position position="372"/>
    </location>
</feature>
<comment type="domain">
    <text evidence="12">The histidine box domains are involved in binding the catalytic metal ions.</text>
</comment>
<keyword evidence="8" id="KW-0408">Iron</keyword>
<evidence type="ECO:0000256" key="8">
    <source>
        <dbReference type="ARBA" id="ARBA00023004"/>
    </source>
</evidence>
<evidence type="ECO:0000256" key="12">
    <source>
        <dbReference type="RuleBase" id="RU000581"/>
    </source>
</evidence>
<evidence type="ECO:0000256" key="1">
    <source>
        <dbReference type="ARBA" id="ARBA00004141"/>
    </source>
</evidence>
<evidence type="ECO:0000256" key="13">
    <source>
        <dbReference type="SAM" id="MobiDB-lite"/>
    </source>
</evidence>
<evidence type="ECO:0000256" key="4">
    <source>
        <dbReference type="ARBA" id="ARBA00022692"/>
    </source>
</evidence>
<evidence type="ECO:0000256" key="10">
    <source>
        <dbReference type="ARBA" id="ARBA00023136"/>
    </source>
</evidence>
<sequence length="372" mass="42671">MAPAQQNVEVRDESDAQIKMRLMQSSFKDSNGVELCANNNPVIQNGASEKITSDKDFDISKYEAMEFRPRIKWPDFIVQLSLHSVSLYGLYLIVTNSVRLYTTLFAFATIYTSGFGITAGVHRLWSHRAFRARMPLRVLLALLFTITGQRDIYTWALDHRVHHKYSESAADPHDVRRGFWFAHVGWLVLTPHPAVENRRAALRLTSVDLLADPVVRIQKIFFIPLFLILNIVLPVWIPVHFWNESLMNSFVVSFVTRFTITLNIAFSVNSFAHLWGNKPYDKFIKPSENKLVSLAALGEGWHNYHHVFPWDYRTSELGRFNISTNFIDAFAKIGWAYDLKAATQTMIAKRASRSGDGSLEEEEEPHPDNLKL</sequence>
<dbReference type="PANTHER" id="PTHR11351">
    <property type="entry name" value="ACYL-COA DESATURASE"/>
    <property type="match status" value="1"/>
</dbReference>
<name>A0ABN8J5E1_9NEOP</name>
<feature type="transmembrane region" description="Helical" evidence="14">
    <location>
        <begin position="100"/>
        <end position="125"/>
    </location>
</feature>
<evidence type="ECO:0000256" key="5">
    <source>
        <dbReference type="ARBA" id="ARBA00022832"/>
    </source>
</evidence>
<feature type="region of interest" description="Disordered" evidence="13">
    <location>
        <begin position="352"/>
        <end position="372"/>
    </location>
</feature>
<gene>
    <name evidence="16" type="ORF">IPOD504_LOCUS17214</name>
</gene>
<keyword evidence="11 12" id="KW-0275">Fatty acid biosynthesis</keyword>
<dbReference type="InterPro" id="IPR015876">
    <property type="entry name" value="Acyl-CoA_DS"/>
</dbReference>
<comment type="subcellular location">
    <subcellularLocation>
        <location evidence="1">Membrane</location>
        <topology evidence="1">Multi-pass membrane protein</topology>
    </subcellularLocation>
</comment>
<dbReference type="Pfam" id="PF00487">
    <property type="entry name" value="FA_desaturase"/>
    <property type="match status" value="1"/>
</dbReference>
<organism evidence="16 17">
    <name type="scientific">Iphiclides podalirius</name>
    <name type="common">scarce swallowtail</name>
    <dbReference type="NCBI Taxonomy" id="110791"/>
    <lineage>
        <taxon>Eukaryota</taxon>
        <taxon>Metazoa</taxon>
        <taxon>Ecdysozoa</taxon>
        <taxon>Arthropoda</taxon>
        <taxon>Hexapoda</taxon>
        <taxon>Insecta</taxon>
        <taxon>Pterygota</taxon>
        <taxon>Neoptera</taxon>
        <taxon>Endopterygota</taxon>
        <taxon>Lepidoptera</taxon>
        <taxon>Glossata</taxon>
        <taxon>Ditrysia</taxon>
        <taxon>Papilionoidea</taxon>
        <taxon>Papilionidae</taxon>
        <taxon>Papilioninae</taxon>
        <taxon>Iphiclides</taxon>
    </lineage>
</organism>
<dbReference type="PANTHER" id="PTHR11351:SF61">
    <property type="entry name" value="RH14937P"/>
    <property type="match status" value="1"/>
</dbReference>
<evidence type="ECO:0000256" key="2">
    <source>
        <dbReference type="ARBA" id="ARBA00009295"/>
    </source>
</evidence>
<keyword evidence="4 12" id="KW-0812">Transmembrane</keyword>
<evidence type="ECO:0000313" key="17">
    <source>
        <dbReference type="Proteomes" id="UP000837857"/>
    </source>
</evidence>
<feature type="domain" description="Fatty acid desaturase" evidence="15">
    <location>
        <begin position="106"/>
        <end position="309"/>
    </location>
</feature>
<feature type="transmembrane region" description="Helical" evidence="14">
    <location>
        <begin position="220"/>
        <end position="242"/>
    </location>
</feature>
<proteinExistence type="inferred from homology"/>
<keyword evidence="10 14" id="KW-0472">Membrane</keyword>
<evidence type="ECO:0000256" key="11">
    <source>
        <dbReference type="ARBA" id="ARBA00023160"/>
    </source>
</evidence>
<keyword evidence="3 12" id="KW-0444">Lipid biosynthesis</keyword>
<feature type="transmembrane region" description="Helical" evidence="14">
    <location>
        <begin position="76"/>
        <end position="94"/>
    </location>
</feature>
<protein>
    <recommendedName>
        <fullName evidence="15">Fatty acid desaturase domain-containing protein</fullName>
    </recommendedName>
</protein>
<evidence type="ECO:0000313" key="16">
    <source>
        <dbReference type="EMBL" id="CAH2076285.1"/>
    </source>
</evidence>
<comment type="similarity">
    <text evidence="2 12">Belongs to the fatty acid desaturase type 1 family.</text>
</comment>
<dbReference type="Proteomes" id="UP000837857">
    <property type="component" value="Chromosome 9"/>
</dbReference>
<dbReference type="EMBL" id="OW152821">
    <property type="protein sequence ID" value="CAH2076285.1"/>
    <property type="molecule type" value="Genomic_DNA"/>
</dbReference>
<accession>A0ABN8J5E1</accession>
<keyword evidence="7 12" id="KW-0560">Oxidoreductase</keyword>
<keyword evidence="17" id="KW-1185">Reference proteome</keyword>
<evidence type="ECO:0000256" key="6">
    <source>
        <dbReference type="ARBA" id="ARBA00022989"/>
    </source>
</evidence>
<comment type="cofactor">
    <cofactor evidence="12">
        <name>Fe(2+)</name>
        <dbReference type="ChEBI" id="CHEBI:29033"/>
    </cofactor>
</comment>
<dbReference type="PRINTS" id="PR00075">
    <property type="entry name" value="FACDDSATRASE"/>
</dbReference>
<feature type="transmembrane region" description="Helical" evidence="14">
    <location>
        <begin position="254"/>
        <end position="275"/>
    </location>
</feature>
<evidence type="ECO:0000256" key="14">
    <source>
        <dbReference type="SAM" id="Phobius"/>
    </source>
</evidence>
<dbReference type="InterPro" id="IPR005804">
    <property type="entry name" value="FA_desaturase_dom"/>
</dbReference>
<evidence type="ECO:0000256" key="9">
    <source>
        <dbReference type="ARBA" id="ARBA00023098"/>
    </source>
</evidence>
<evidence type="ECO:0000256" key="3">
    <source>
        <dbReference type="ARBA" id="ARBA00022516"/>
    </source>
</evidence>